<dbReference type="Proteomes" id="UP000713222">
    <property type="component" value="Unassembled WGS sequence"/>
</dbReference>
<gene>
    <name evidence="1" type="ORF">EBV32_02820</name>
</gene>
<name>A0A964XS22_9PROT</name>
<evidence type="ECO:0000313" key="1">
    <source>
        <dbReference type="EMBL" id="NBN88007.1"/>
    </source>
</evidence>
<organism evidence="1 2">
    <name type="scientific">Candidatus Fonsibacter lacus</name>
    <dbReference type="NCBI Taxonomy" id="2576439"/>
    <lineage>
        <taxon>Bacteria</taxon>
        <taxon>Pseudomonadati</taxon>
        <taxon>Pseudomonadota</taxon>
        <taxon>Alphaproteobacteria</taxon>
        <taxon>Candidatus Pelagibacterales</taxon>
        <taxon>Candidatus Pelagibacterales incertae sedis</taxon>
        <taxon>Candidatus Fonsibacter</taxon>
    </lineage>
</organism>
<dbReference type="EMBL" id="RGET01000035">
    <property type="protein sequence ID" value="NBN88007.1"/>
    <property type="molecule type" value="Genomic_DNA"/>
</dbReference>
<reference evidence="1" key="1">
    <citation type="submission" date="2018-10" db="EMBL/GenBank/DDBJ databases">
        <title>Iterative Subtractive Binning of Freshwater Chronoseries Metagenomes Recovers Nearly Complete Genomes from over Four Hundred Novel Species.</title>
        <authorList>
            <person name="Rodriguez-R L.M."/>
            <person name="Tsementzi D."/>
            <person name="Luo C."/>
            <person name="Konstantinidis K.T."/>
        </authorList>
    </citation>
    <scope>NUCLEOTIDE SEQUENCE</scope>
    <source>
        <strain evidence="1">WB7_6_001</strain>
    </source>
</reference>
<accession>A0A964XS22</accession>
<sequence>MANELAPSNLYLDISAAMDAGRQRAVARRQEEEANALSQAVRAASARAVRNGMVDPRLLGEELAQSGYAYAIPSAQEKLFATQKAAGEATKAASEGEQAQIKAIGDKMQSFRQRLPVNNPRLLPAWVEAVYADPDLGPFMSQFGTKEEVIAGIPQDAAGVAQWMEGASMAADEVMKRRVPSAESMLQYTQPLSSTVEAQKTRIARAGAPSTKIQNWVPASETAQKEFIEEFRDTYKQLKTAPTDIANLRRAAELSKTEGRKYMGTGGEAFLSAAKFLKNRLGVDVDEKAIASAEEARTVLFQNVLNNLRKLDAQPSQQQQLIMQQALGSLDTDPDALPRVVQVYEDVIRGRVEQHNREFAEMKANPNLANAFPYSLEIKLPERAAAPPPSGNTGQIVNVRTAEEARKLAPGTRFRTPDGRVKVR</sequence>
<evidence type="ECO:0000313" key="2">
    <source>
        <dbReference type="Proteomes" id="UP000713222"/>
    </source>
</evidence>
<comment type="caution">
    <text evidence="1">The sequence shown here is derived from an EMBL/GenBank/DDBJ whole genome shotgun (WGS) entry which is preliminary data.</text>
</comment>
<protein>
    <submittedName>
        <fullName evidence="1">Uncharacterized protein</fullName>
    </submittedName>
</protein>
<dbReference type="AlphaFoldDB" id="A0A964XS22"/>
<proteinExistence type="predicted"/>